<dbReference type="Pfam" id="PF09849">
    <property type="entry name" value="DUF2076"/>
    <property type="match status" value="1"/>
</dbReference>
<dbReference type="AlphaFoldDB" id="A0A5Q0BNC7"/>
<organism evidence="3 4">
    <name type="scientific">Candidatus Methylospira mobilis</name>
    <dbReference type="NCBI Taxonomy" id="1808979"/>
    <lineage>
        <taxon>Bacteria</taxon>
        <taxon>Pseudomonadati</taxon>
        <taxon>Pseudomonadota</taxon>
        <taxon>Gammaproteobacteria</taxon>
        <taxon>Methylococcales</taxon>
        <taxon>Methylococcaceae</taxon>
        <taxon>Candidatus Methylospira</taxon>
    </lineage>
</organism>
<sequence>MLQQERDQLTHFLSALESATIGNKEADAEKLIKESLARQPDAGYLLVQRCLLMDQALQNAQNQIAALQQQVKSNEAGRQSSFLGSNPWGRAPTGEVSSVPVPGAGNYQMPGNARNTAGPAAPWQGQPAQGGGGSSFLGNIATTAAGVVAGSFLFQGIEGLMHHQGGGYFSGNEGHEAAAEQTTINNYYGSDDTGNENGYNSSDNGFLASDDQDYSSDDDSSDWV</sequence>
<evidence type="ECO:0000313" key="4">
    <source>
        <dbReference type="Proteomes" id="UP000325755"/>
    </source>
</evidence>
<accession>A0A5Q0BNC7</accession>
<keyword evidence="1" id="KW-0175">Coiled coil</keyword>
<evidence type="ECO:0000313" key="3">
    <source>
        <dbReference type="EMBL" id="QFY43256.1"/>
    </source>
</evidence>
<dbReference type="Proteomes" id="UP000325755">
    <property type="component" value="Chromosome"/>
</dbReference>
<reference evidence="3 4" key="1">
    <citation type="submission" date="2019-09" db="EMBL/GenBank/DDBJ databases">
        <title>Ecophysiology of the spiral-shaped methanotroph Methylospira mobilis as revealed by the complete genome sequence.</title>
        <authorList>
            <person name="Oshkin I.Y."/>
            <person name="Dedysh S.N."/>
            <person name="Miroshnikov K."/>
            <person name="Danilova O.V."/>
            <person name="Hakobyan A."/>
            <person name="Liesack W."/>
        </authorList>
    </citation>
    <scope>NUCLEOTIDE SEQUENCE [LARGE SCALE GENOMIC DNA]</scope>
    <source>
        <strain evidence="3 4">Shm1</strain>
    </source>
</reference>
<dbReference type="InParanoid" id="A0A5Q0BNC7"/>
<dbReference type="OrthoDB" id="5998831at2"/>
<dbReference type="InterPro" id="IPR018648">
    <property type="entry name" value="DUF2076"/>
</dbReference>
<feature type="region of interest" description="Disordered" evidence="2">
    <location>
        <begin position="186"/>
        <end position="224"/>
    </location>
</feature>
<feature type="region of interest" description="Disordered" evidence="2">
    <location>
        <begin position="77"/>
        <end position="130"/>
    </location>
</feature>
<dbReference type="RefSeq" id="WP_153249236.1">
    <property type="nucleotide sequence ID" value="NZ_CP044205.1"/>
</dbReference>
<feature type="compositionally biased region" description="Acidic residues" evidence="2">
    <location>
        <begin position="210"/>
        <end position="224"/>
    </location>
</feature>
<dbReference type="KEGG" id="mmob:F6R98_12010"/>
<gene>
    <name evidence="3" type="ORF">F6R98_12010</name>
</gene>
<protein>
    <submittedName>
        <fullName evidence="3">DUF2076 domain-containing protein</fullName>
    </submittedName>
</protein>
<feature type="coiled-coil region" evidence="1">
    <location>
        <begin position="50"/>
        <end position="77"/>
    </location>
</feature>
<feature type="compositionally biased region" description="Polar residues" evidence="2">
    <location>
        <begin position="195"/>
        <end position="204"/>
    </location>
</feature>
<name>A0A5Q0BNC7_9GAMM</name>
<evidence type="ECO:0000256" key="2">
    <source>
        <dbReference type="SAM" id="MobiDB-lite"/>
    </source>
</evidence>
<keyword evidence="4" id="KW-1185">Reference proteome</keyword>
<evidence type="ECO:0000256" key="1">
    <source>
        <dbReference type="SAM" id="Coils"/>
    </source>
</evidence>
<proteinExistence type="predicted"/>
<feature type="compositionally biased region" description="Low complexity" evidence="2">
    <location>
        <begin position="117"/>
        <end position="127"/>
    </location>
</feature>
<dbReference type="EMBL" id="CP044205">
    <property type="protein sequence ID" value="QFY43256.1"/>
    <property type="molecule type" value="Genomic_DNA"/>
</dbReference>